<evidence type="ECO:0000313" key="1">
    <source>
        <dbReference type="EMBL" id="TWH93410.1"/>
    </source>
</evidence>
<dbReference type="CDD" id="cd07067">
    <property type="entry name" value="HP_PGM_like"/>
    <property type="match status" value="1"/>
</dbReference>
<dbReference type="InterPro" id="IPR050275">
    <property type="entry name" value="PGM_Phosphatase"/>
</dbReference>
<dbReference type="EMBL" id="VLKK01000007">
    <property type="protein sequence ID" value="TWH93410.1"/>
    <property type="molecule type" value="Genomic_DNA"/>
</dbReference>
<dbReference type="SMART" id="SM00855">
    <property type="entry name" value="PGAM"/>
    <property type="match status" value="1"/>
</dbReference>
<gene>
    <name evidence="1" type="ORF">IQ35_02317</name>
</gene>
<dbReference type="GO" id="GO:0016791">
    <property type="term" value="F:phosphatase activity"/>
    <property type="evidence" value="ECO:0007669"/>
    <property type="project" value="TreeGrafter"/>
</dbReference>
<dbReference type="InterPro" id="IPR029033">
    <property type="entry name" value="His_PPase_superfam"/>
</dbReference>
<reference evidence="1 2" key="1">
    <citation type="journal article" date="2015" name="Stand. Genomic Sci.">
        <title>Genomic Encyclopedia of Bacterial and Archaeal Type Strains, Phase III: the genomes of soil and plant-associated and newly described type strains.</title>
        <authorList>
            <person name="Whitman W.B."/>
            <person name="Woyke T."/>
            <person name="Klenk H.P."/>
            <person name="Zhou Y."/>
            <person name="Lilburn T.G."/>
            <person name="Beck B.J."/>
            <person name="De Vos P."/>
            <person name="Vandamme P."/>
            <person name="Eisen J.A."/>
            <person name="Garrity G."/>
            <person name="Hugenholtz P."/>
            <person name="Kyrpides N.C."/>
        </authorList>
    </citation>
    <scope>NUCLEOTIDE SEQUENCE [LARGE SCALE GENOMIC DNA]</scope>
    <source>
        <strain evidence="1 2">CGMCC 1.7748</strain>
    </source>
</reference>
<dbReference type="Proteomes" id="UP000316624">
    <property type="component" value="Unassembled WGS sequence"/>
</dbReference>
<dbReference type="SUPFAM" id="SSF53254">
    <property type="entry name" value="Phosphoglycerate mutase-like"/>
    <property type="match status" value="1"/>
</dbReference>
<accession>A0A562KDC1</accession>
<organism evidence="1 2">
    <name type="scientific">Sphingobium wenxiniae (strain DSM 21828 / CGMCC 1.7748 / JZ-1)</name>
    <dbReference type="NCBI Taxonomy" id="595605"/>
    <lineage>
        <taxon>Bacteria</taxon>
        <taxon>Pseudomonadati</taxon>
        <taxon>Pseudomonadota</taxon>
        <taxon>Alphaproteobacteria</taxon>
        <taxon>Sphingomonadales</taxon>
        <taxon>Sphingomonadaceae</taxon>
        <taxon>Sphingobium</taxon>
    </lineage>
</organism>
<dbReference type="InterPro" id="IPR013078">
    <property type="entry name" value="His_Pase_superF_clade-1"/>
</dbReference>
<dbReference type="Pfam" id="PF00300">
    <property type="entry name" value="His_Phos_1"/>
    <property type="match status" value="1"/>
</dbReference>
<comment type="caution">
    <text evidence="1">The sequence shown here is derived from an EMBL/GenBank/DDBJ whole genome shotgun (WGS) entry which is preliminary data.</text>
</comment>
<dbReference type="Gene3D" id="3.40.50.1240">
    <property type="entry name" value="Phosphoglycerate mutase-like"/>
    <property type="match status" value="1"/>
</dbReference>
<protein>
    <submittedName>
        <fullName evidence="1">Putative phosphoglycerate mutase</fullName>
    </submittedName>
</protein>
<name>A0A562KDC1_SPHWJ</name>
<dbReference type="AlphaFoldDB" id="A0A562KDC1"/>
<dbReference type="RefSeq" id="WP_021244537.1">
    <property type="nucleotide sequence ID" value="NZ_JACIIY010000006.1"/>
</dbReference>
<sequence length="198" mass="21378">MTRRIFIIRHGNTFEDGTPPRRIGARTDLPLVARGREQADRLGAWFAAQPLCVGHIFSGPLLRARETAERIGAVLGKPVDGFLPWLNEIDHGPDEGRSEEDVLARVGAEAIAAWDEQAVAPPGWRADADTRIAAWRAYLSGGGGEGTDLLVTSNGAARFALPALGLPLASLKLRTGAFGEVLIDASGHAELRRWDFRP</sequence>
<evidence type="ECO:0000313" key="2">
    <source>
        <dbReference type="Proteomes" id="UP000316624"/>
    </source>
</evidence>
<proteinExistence type="predicted"/>
<dbReference type="PANTHER" id="PTHR48100">
    <property type="entry name" value="BROAD-SPECIFICITY PHOSPHATASE YOR283W-RELATED"/>
    <property type="match status" value="1"/>
</dbReference>
<keyword evidence="2" id="KW-1185">Reference proteome</keyword>